<evidence type="ECO:0000313" key="5">
    <source>
        <dbReference type="Proteomes" id="UP001500767"/>
    </source>
</evidence>
<evidence type="ECO:0000256" key="2">
    <source>
        <dbReference type="PROSITE-ProRule" id="PRU00335"/>
    </source>
</evidence>
<dbReference type="InterPro" id="IPR050109">
    <property type="entry name" value="HTH-type_TetR-like_transc_reg"/>
</dbReference>
<accession>A0ABP6XFP0</accession>
<dbReference type="SUPFAM" id="SSF46689">
    <property type="entry name" value="Homeodomain-like"/>
    <property type="match status" value="1"/>
</dbReference>
<dbReference type="Proteomes" id="UP001500767">
    <property type="component" value="Unassembled WGS sequence"/>
</dbReference>
<dbReference type="PROSITE" id="PS50977">
    <property type="entry name" value="HTH_TETR_2"/>
    <property type="match status" value="1"/>
</dbReference>
<name>A0ABP6XFP0_9ACTN</name>
<reference evidence="5" key="1">
    <citation type="journal article" date="2019" name="Int. J. Syst. Evol. Microbiol.">
        <title>The Global Catalogue of Microorganisms (GCM) 10K type strain sequencing project: providing services to taxonomists for standard genome sequencing and annotation.</title>
        <authorList>
            <consortium name="The Broad Institute Genomics Platform"/>
            <consortium name="The Broad Institute Genome Sequencing Center for Infectious Disease"/>
            <person name="Wu L."/>
            <person name="Ma J."/>
        </authorList>
    </citation>
    <scope>NUCLEOTIDE SEQUENCE [LARGE SCALE GENOMIC DNA]</scope>
    <source>
        <strain evidence="5">JCM 16540</strain>
    </source>
</reference>
<dbReference type="InterPro" id="IPR009057">
    <property type="entry name" value="Homeodomain-like_sf"/>
</dbReference>
<dbReference type="Gene3D" id="1.10.357.10">
    <property type="entry name" value="Tetracycline Repressor, domain 2"/>
    <property type="match status" value="1"/>
</dbReference>
<dbReference type="InterPro" id="IPR001647">
    <property type="entry name" value="HTH_TetR"/>
</dbReference>
<dbReference type="Pfam" id="PF00440">
    <property type="entry name" value="TetR_N"/>
    <property type="match status" value="1"/>
</dbReference>
<proteinExistence type="predicted"/>
<feature type="domain" description="HTH tetR-type" evidence="3">
    <location>
        <begin position="14"/>
        <end position="73"/>
    </location>
</feature>
<keyword evidence="1 2" id="KW-0238">DNA-binding</keyword>
<dbReference type="EMBL" id="BAAAYR010000002">
    <property type="protein sequence ID" value="GAA3566472.1"/>
    <property type="molecule type" value="Genomic_DNA"/>
</dbReference>
<protein>
    <submittedName>
        <fullName evidence="4">TetR/AcrR family transcriptional regulator</fullName>
    </submittedName>
</protein>
<organism evidence="4 5">
    <name type="scientific">Microlunatus spumicola</name>
    <dbReference type="NCBI Taxonomy" id="81499"/>
    <lineage>
        <taxon>Bacteria</taxon>
        <taxon>Bacillati</taxon>
        <taxon>Actinomycetota</taxon>
        <taxon>Actinomycetes</taxon>
        <taxon>Propionibacteriales</taxon>
        <taxon>Propionibacteriaceae</taxon>
        <taxon>Microlunatus</taxon>
    </lineage>
</organism>
<feature type="DNA-binding region" description="H-T-H motif" evidence="2">
    <location>
        <begin position="36"/>
        <end position="55"/>
    </location>
</feature>
<keyword evidence="5" id="KW-1185">Reference proteome</keyword>
<evidence type="ECO:0000313" key="4">
    <source>
        <dbReference type="EMBL" id="GAA3566472.1"/>
    </source>
</evidence>
<comment type="caution">
    <text evidence="4">The sequence shown here is derived from an EMBL/GenBank/DDBJ whole genome shotgun (WGS) entry which is preliminary data.</text>
</comment>
<dbReference type="PRINTS" id="PR00455">
    <property type="entry name" value="HTHTETR"/>
</dbReference>
<sequence length="213" mass="23464">MLSVVPRATPLPLEDRRAALVAATEPLLERYGRDVSTRQIAEAAGVAEGTIFRAFATKDELIDAVVDEVFDEARARTAIAAIDRSLPLPERLLAAVTVLQDRTRRVFALFHALRLRPGWARSDGEDPPAHDSLHARQRHDHEQLELVLLDLIGPDADLLRVSPGEAVTVLRGTVFALTHPLLGDERLARPDRIVDLVLHGVARDTPHTEGRTC</sequence>
<evidence type="ECO:0000259" key="3">
    <source>
        <dbReference type="PROSITE" id="PS50977"/>
    </source>
</evidence>
<evidence type="ECO:0000256" key="1">
    <source>
        <dbReference type="ARBA" id="ARBA00023125"/>
    </source>
</evidence>
<gene>
    <name evidence="4" type="ORF">GCM10022197_22990</name>
</gene>
<dbReference type="PANTHER" id="PTHR30055">
    <property type="entry name" value="HTH-TYPE TRANSCRIPTIONAL REGULATOR RUTR"/>
    <property type="match status" value="1"/>
</dbReference>
<dbReference type="PANTHER" id="PTHR30055:SF200">
    <property type="entry name" value="HTH-TYPE TRANSCRIPTIONAL REPRESSOR BDCR"/>
    <property type="match status" value="1"/>
</dbReference>